<evidence type="ECO:0000256" key="9">
    <source>
        <dbReference type="ARBA" id="ARBA00023204"/>
    </source>
</evidence>
<dbReference type="InterPro" id="IPR049035">
    <property type="entry name" value="ADDB_N"/>
</dbReference>
<evidence type="ECO:0000256" key="4">
    <source>
        <dbReference type="ARBA" id="ARBA00022801"/>
    </source>
</evidence>
<dbReference type="InterPro" id="IPR011604">
    <property type="entry name" value="PDDEXK-like_dom_sf"/>
</dbReference>
<keyword evidence="8" id="KW-0238">DNA-binding</keyword>
<evidence type="ECO:0000256" key="3">
    <source>
        <dbReference type="ARBA" id="ARBA00022763"/>
    </source>
</evidence>
<dbReference type="GO" id="GO:0006281">
    <property type="term" value="P:DNA repair"/>
    <property type="evidence" value="ECO:0007669"/>
    <property type="project" value="UniProtKB-KW"/>
</dbReference>
<name>A0A4Z0RHV5_WEICO</name>
<keyword evidence="14" id="KW-1185">Reference proteome</keyword>
<evidence type="ECO:0000313" key="13">
    <source>
        <dbReference type="EMBL" id="MBJ7638175.1"/>
    </source>
</evidence>
<dbReference type="PANTHER" id="PTHR30591">
    <property type="entry name" value="RECBCD ENZYME SUBUNIT RECC"/>
    <property type="match status" value="1"/>
</dbReference>
<evidence type="ECO:0000313" key="14">
    <source>
        <dbReference type="Proteomes" id="UP000728106"/>
    </source>
</evidence>
<dbReference type="Proteomes" id="UP000728106">
    <property type="component" value="Unassembled WGS sequence"/>
</dbReference>
<evidence type="ECO:0000259" key="10">
    <source>
        <dbReference type="Pfam" id="PF12705"/>
    </source>
</evidence>
<gene>
    <name evidence="13" type="ORF">HAU20_02055</name>
    <name evidence="12" type="ORF">HAU43_03365</name>
</gene>
<sequence length="1191" mass="133937">MALELLFGRASADHELALLERVQKVLATDEQAEIFYVVPNHIKFETEIQVLSRLAELENRHGAAVAVPNVQVFSLSRLAWYYMQDDPIYRQANLSATGMTMLVQALLREHQDELVLYGSLLTKQGFISQFASQILELKQAGLTWPEVREMAENLSGQGTLQMKLQDLALIGEALDQELANRGQYLNSELLTALRVYLATEKTDTSHHYYFINGYSQMTTPERGVVEALIERAGGVAIALPADDGAASVSDVTLSENDLFYRPKRLARQLRDFAVAHDVPVTANAVTAQRPISDTIAAIESFWIDYEQHGIQQQTQSAPLPDFDVWQATTRYQEVEQMARMIRQEVASGKRRYRDFMLMTRDLGQYENILPAVFARYEIPVFMDLDRPMGAHPLVAFLDKLFRLAPAYTISDVMGLLKTELLLPEDVTLADYREALAETENYVLAKNLPGWRWTDDTPWQFDRNVADSDDEVVREHVAAKDAQLALIHNQISQVVAPFLSRLAEAKDAREMARELYGFLTQIGIQQRLIAWRDAAIEAGDLWAAQQPEQVWRTFIGVLDDFVAVFDHTEMTVETLQELLQAAFESAKYTGIPATMDQVRVSESGIVQRQGYHTVIVFGATSVNLPATTRTKALLHDGDRELLQDKLPEHVFLRETSEQQMAQESLLMYSAMMTAATRMIWLYATSDGEGSQQASTYVTRLVRQFHQPVHEFKALPDPHATDVHEYVGTVASTLAHLVVVNRQAENQKQDRQSAELSGAWQGLQAQIKQLAPAQAARVMGGLTYENRPSQIMAPLMSQLFGNDLKASISRLENYAKNPFEFFLQYGLRLQERQVLQLTPAEKGTLMHTILERLFTELIRENKTLSEFTDAELRLLEQNILHGLLQSGNATFDIFTSSARMQFLTQRLAEQVHDTVQNMKRGQLIDGGVHTLGVEAGFGLPQSKLKPVQYELPIGRVTVRGKVDRYDLVETPAGNFLTIVDYKSGKRTFDYTQAYAGLELQLMTYWTAMLTNADVLPTSEMGGAVFWSLQNPWIKATDISGASLAELQEEADKAAASQGAYRGVLRDNEAYIERLEGVEGVKTPFALKRLKSGGFAKTADVVTEDNLNTLLQFNEAKIRQIATDILAGQFPLLPFRDGPNKTGMMYTAYKPVMMFDAMMGNEYRNIKKLKADDALKAMQNLITGDKDEEEEAED</sequence>
<dbReference type="Gene3D" id="3.90.320.10">
    <property type="match status" value="1"/>
</dbReference>
<evidence type="ECO:0000313" key="12">
    <source>
        <dbReference type="EMBL" id="MBJ7632141.1"/>
    </source>
</evidence>
<dbReference type="GO" id="GO:0004386">
    <property type="term" value="F:helicase activity"/>
    <property type="evidence" value="ECO:0007669"/>
    <property type="project" value="UniProtKB-KW"/>
</dbReference>
<evidence type="ECO:0000256" key="2">
    <source>
        <dbReference type="ARBA" id="ARBA00022741"/>
    </source>
</evidence>
<evidence type="ECO:0000256" key="5">
    <source>
        <dbReference type="ARBA" id="ARBA00022806"/>
    </source>
</evidence>
<feature type="domain" description="PD-(D/E)XK endonuclease-like" evidence="10">
    <location>
        <begin position="804"/>
        <end position="1131"/>
    </location>
</feature>
<dbReference type="PANTHER" id="PTHR30591:SF1">
    <property type="entry name" value="RECBCD ENZYME SUBUNIT RECC"/>
    <property type="match status" value="1"/>
</dbReference>
<protein>
    <submittedName>
        <fullName evidence="13">ATP-dependent deoxyribonuclease subunit B</fullName>
    </submittedName>
</protein>
<keyword evidence="1" id="KW-0540">Nuclease</keyword>
<dbReference type="Pfam" id="PF12705">
    <property type="entry name" value="PDDEXK_1"/>
    <property type="match status" value="1"/>
</dbReference>
<comment type="caution">
    <text evidence="13">The sequence shown here is derived from an EMBL/GenBank/DDBJ whole genome shotgun (WGS) entry which is preliminary data.</text>
</comment>
<keyword evidence="6" id="KW-0269">Exonuclease</keyword>
<evidence type="ECO:0000256" key="6">
    <source>
        <dbReference type="ARBA" id="ARBA00022839"/>
    </source>
</evidence>
<evidence type="ECO:0000256" key="8">
    <source>
        <dbReference type="ARBA" id="ARBA00023125"/>
    </source>
</evidence>
<dbReference type="GO" id="GO:0006310">
    <property type="term" value="P:DNA recombination"/>
    <property type="evidence" value="ECO:0007669"/>
    <property type="project" value="TreeGrafter"/>
</dbReference>
<dbReference type="Proteomes" id="UP000808038">
    <property type="component" value="Unassembled WGS sequence"/>
</dbReference>
<keyword evidence="9" id="KW-0234">DNA repair</keyword>
<dbReference type="GO" id="GO:0005524">
    <property type="term" value="F:ATP binding"/>
    <property type="evidence" value="ECO:0007669"/>
    <property type="project" value="UniProtKB-KW"/>
</dbReference>
<evidence type="ECO:0000259" key="11">
    <source>
        <dbReference type="Pfam" id="PF21445"/>
    </source>
</evidence>
<dbReference type="Gene3D" id="3.40.50.300">
    <property type="entry name" value="P-loop containing nucleotide triphosphate hydrolases"/>
    <property type="match status" value="4"/>
</dbReference>
<dbReference type="EMBL" id="JAAOCX010000003">
    <property type="protein sequence ID" value="MBJ7632141.1"/>
    <property type="molecule type" value="Genomic_DNA"/>
</dbReference>
<dbReference type="InterPro" id="IPR011335">
    <property type="entry name" value="Restrct_endonuc-II-like"/>
</dbReference>
<feature type="domain" description="ATP-dependent helicase/deoxyribonuclease subunit B N-terminal" evidence="11">
    <location>
        <begin position="6"/>
        <end position="289"/>
    </location>
</feature>
<dbReference type="GeneID" id="57979722"/>
<evidence type="ECO:0000256" key="7">
    <source>
        <dbReference type="ARBA" id="ARBA00022840"/>
    </source>
</evidence>
<reference evidence="13" key="1">
    <citation type="submission" date="2020-02" db="EMBL/GenBank/DDBJ databases">
        <authorList>
            <person name="Fontana A."/>
            <person name="Patrone V."/>
            <person name="Morelli L."/>
        </authorList>
    </citation>
    <scope>NUCLEOTIDE SEQUENCE</scope>
    <source>
        <strain evidence="12">CCUG 30943</strain>
        <strain evidence="13">CCUG 43002</strain>
    </source>
</reference>
<keyword evidence="3" id="KW-0227">DNA damage</keyword>
<evidence type="ECO:0000256" key="1">
    <source>
        <dbReference type="ARBA" id="ARBA00022722"/>
    </source>
</evidence>
<organism evidence="13 14">
    <name type="scientific">Weissella confusa</name>
    <name type="common">Lactobacillus confusus</name>
    <dbReference type="NCBI Taxonomy" id="1583"/>
    <lineage>
        <taxon>Bacteria</taxon>
        <taxon>Bacillati</taxon>
        <taxon>Bacillota</taxon>
        <taxon>Bacilli</taxon>
        <taxon>Lactobacillales</taxon>
        <taxon>Lactobacillaceae</taxon>
        <taxon>Weissella</taxon>
    </lineage>
</organism>
<dbReference type="AlphaFoldDB" id="A0A4Z0RHV5"/>
<dbReference type="SUPFAM" id="SSF52980">
    <property type="entry name" value="Restriction endonuclease-like"/>
    <property type="match status" value="1"/>
</dbReference>
<proteinExistence type="predicted"/>
<accession>A0A4Z0RHV5</accession>
<dbReference type="RefSeq" id="WP_003608790.1">
    <property type="nucleotide sequence ID" value="NZ_CP027563.1"/>
</dbReference>
<dbReference type="SUPFAM" id="SSF52540">
    <property type="entry name" value="P-loop containing nucleoside triphosphate hydrolases"/>
    <property type="match status" value="1"/>
</dbReference>
<reference evidence="13 14" key="2">
    <citation type="journal article" date="2021" name="Int. J. Food Microbiol.">
        <title>Safety demonstration of a microbial species for use in the food chain: Weissella confusa.</title>
        <authorList>
            <person name="Bourdichon F."/>
            <person name="Patrone V."/>
            <person name="Fontana A."/>
            <person name="Milani G."/>
            <person name="Morelli L."/>
        </authorList>
    </citation>
    <scope>NUCLEOTIDE SEQUENCE [LARGE SCALE GENOMIC DNA]</scope>
    <source>
        <strain evidence="12">CCUG 30943</strain>
        <strain evidence="13 14">CCUG 43002</strain>
    </source>
</reference>
<keyword evidence="4" id="KW-0378">Hydrolase</keyword>
<keyword evidence="2" id="KW-0547">Nucleotide-binding</keyword>
<dbReference type="InterPro" id="IPR038726">
    <property type="entry name" value="PDDEXK_AddAB-type"/>
</dbReference>
<dbReference type="EMBL" id="JAAOCP010000002">
    <property type="protein sequence ID" value="MBJ7638175.1"/>
    <property type="molecule type" value="Genomic_DNA"/>
</dbReference>
<dbReference type="GO" id="GO:0003677">
    <property type="term" value="F:DNA binding"/>
    <property type="evidence" value="ECO:0007669"/>
    <property type="project" value="UniProtKB-KW"/>
</dbReference>
<keyword evidence="7" id="KW-0067">ATP-binding</keyword>
<dbReference type="InterPro" id="IPR027417">
    <property type="entry name" value="P-loop_NTPase"/>
</dbReference>
<dbReference type="Pfam" id="PF21445">
    <property type="entry name" value="ADDB_N"/>
    <property type="match status" value="1"/>
</dbReference>
<dbReference type="GO" id="GO:0004527">
    <property type="term" value="F:exonuclease activity"/>
    <property type="evidence" value="ECO:0007669"/>
    <property type="project" value="UniProtKB-KW"/>
</dbReference>
<keyword evidence="5" id="KW-0347">Helicase</keyword>